<gene>
    <name evidence="1" type="ORF">LIER_36477</name>
</gene>
<dbReference type="EMBL" id="BAABME010016730">
    <property type="protein sequence ID" value="GAA0147213.1"/>
    <property type="molecule type" value="Genomic_DNA"/>
</dbReference>
<organism evidence="1 2">
    <name type="scientific">Lithospermum erythrorhizon</name>
    <name type="common">Purple gromwell</name>
    <name type="synonym">Lithospermum officinale var. erythrorhizon</name>
    <dbReference type="NCBI Taxonomy" id="34254"/>
    <lineage>
        <taxon>Eukaryota</taxon>
        <taxon>Viridiplantae</taxon>
        <taxon>Streptophyta</taxon>
        <taxon>Embryophyta</taxon>
        <taxon>Tracheophyta</taxon>
        <taxon>Spermatophyta</taxon>
        <taxon>Magnoliopsida</taxon>
        <taxon>eudicotyledons</taxon>
        <taxon>Gunneridae</taxon>
        <taxon>Pentapetalae</taxon>
        <taxon>asterids</taxon>
        <taxon>lamiids</taxon>
        <taxon>Boraginales</taxon>
        <taxon>Boraginaceae</taxon>
        <taxon>Boraginoideae</taxon>
        <taxon>Lithospermeae</taxon>
        <taxon>Lithospermum</taxon>
    </lineage>
</organism>
<evidence type="ECO:0000313" key="2">
    <source>
        <dbReference type="Proteomes" id="UP001454036"/>
    </source>
</evidence>
<dbReference type="AlphaFoldDB" id="A0AAV3PAR4"/>
<reference evidence="1 2" key="1">
    <citation type="submission" date="2024-01" db="EMBL/GenBank/DDBJ databases">
        <title>The complete chloroplast genome sequence of Lithospermum erythrorhizon: insights into the phylogenetic relationship among Boraginaceae species and the maternal lineages of purple gromwells.</title>
        <authorList>
            <person name="Okada T."/>
            <person name="Watanabe K."/>
        </authorList>
    </citation>
    <scope>NUCLEOTIDE SEQUENCE [LARGE SCALE GENOMIC DNA]</scope>
</reference>
<protein>
    <submittedName>
        <fullName evidence="1">Uncharacterized protein</fullName>
    </submittedName>
</protein>
<keyword evidence="2" id="KW-1185">Reference proteome</keyword>
<accession>A0AAV3PAR4</accession>
<sequence length="166" mass="18390">MNTQPIRPTFAALRALLLKKEGVNQVTKSMPQDSAMLLYSSASQKPSTAPSRSYSNNNQKFKGKFFKNKFTYNCSYGQKQNAYSEFNADKTAGILGQSPSMPPPLKASSKCQIWGLYNHDALDCNVLFNHAYASNKLHKSLAAMHLDESANTNWYPKSGPSAHMTS</sequence>
<comment type="caution">
    <text evidence="1">The sequence shown here is derived from an EMBL/GenBank/DDBJ whole genome shotgun (WGS) entry which is preliminary data.</text>
</comment>
<evidence type="ECO:0000313" key="1">
    <source>
        <dbReference type="EMBL" id="GAA0147213.1"/>
    </source>
</evidence>
<proteinExistence type="predicted"/>
<dbReference type="Proteomes" id="UP001454036">
    <property type="component" value="Unassembled WGS sequence"/>
</dbReference>
<name>A0AAV3PAR4_LITER</name>